<name>A0ABW9HY36_9ACTN</name>
<gene>
    <name evidence="1" type="ORF">ACKI18_28465</name>
</gene>
<comment type="caution">
    <text evidence="1">The sequence shown here is derived from an EMBL/GenBank/DDBJ whole genome shotgun (WGS) entry which is preliminary data.</text>
</comment>
<accession>A0ABW9HY36</accession>
<reference evidence="1 2" key="1">
    <citation type="submission" date="2024-12" db="EMBL/GenBank/DDBJ databases">
        <title>Forecasting of Potato common scab and diversities of Pathogenic streptomyces spp. in china.</title>
        <authorList>
            <person name="Handique U."/>
            <person name="Wu J."/>
        </authorList>
    </citation>
    <scope>NUCLEOTIDE SEQUENCE [LARGE SCALE GENOMIC DNA]</scope>
    <source>
        <strain evidence="1 2">ZRIMU1530</strain>
    </source>
</reference>
<organism evidence="1 2">
    <name type="scientific">Streptomyces niveiscabiei</name>
    <dbReference type="NCBI Taxonomy" id="164115"/>
    <lineage>
        <taxon>Bacteria</taxon>
        <taxon>Bacillati</taxon>
        <taxon>Actinomycetota</taxon>
        <taxon>Actinomycetes</taxon>
        <taxon>Kitasatosporales</taxon>
        <taxon>Streptomycetaceae</taxon>
        <taxon>Streptomyces</taxon>
    </lineage>
</organism>
<dbReference type="EMBL" id="JBJVNI010000016">
    <property type="protein sequence ID" value="MFM9612636.1"/>
    <property type="molecule type" value="Genomic_DNA"/>
</dbReference>
<sequence>MGTKTFTNCFNGSNSTSSGEWNVHYDGGDNRYFTVAHLNGSDSTRAVVSVRKVYVDTTAAD</sequence>
<evidence type="ECO:0000313" key="1">
    <source>
        <dbReference type="EMBL" id="MFM9612636.1"/>
    </source>
</evidence>
<protein>
    <submittedName>
        <fullName evidence="1">Uncharacterized protein</fullName>
    </submittedName>
</protein>
<dbReference type="RefSeq" id="WP_409122642.1">
    <property type="nucleotide sequence ID" value="NZ_JBJVNI010000016.1"/>
</dbReference>
<evidence type="ECO:0000313" key="2">
    <source>
        <dbReference type="Proteomes" id="UP001631957"/>
    </source>
</evidence>
<keyword evidence="2" id="KW-1185">Reference proteome</keyword>
<dbReference type="Proteomes" id="UP001631957">
    <property type="component" value="Unassembled WGS sequence"/>
</dbReference>
<proteinExistence type="predicted"/>